<dbReference type="EMBL" id="LAZR01011813">
    <property type="protein sequence ID" value="KKM58617.1"/>
    <property type="molecule type" value="Genomic_DNA"/>
</dbReference>
<organism evidence="1">
    <name type="scientific">marine sediment metagenome</name>
    <dbReference type="NCBI Taxonomy" id="412755"/>
    <lineage>
        <taxon>unclassified sequences</taxon>
        <taxon>metagenomes</taxon>
        <taxon>ecological metagenomes</taxon>
    </lineage>
</organism>
<proteinExistence type="predicted"/>
<comment type="caution">
    <text evidence="1">The sequence shown here is derived from an EMBL/GenBank/DDBJ whole genome shotgun (WGS) entry which is preliminary data.</text>
</comment>
<sequence length="74" mass="8079">MKDPKEVWQEAYDDAVEDGLGEKVAALAADDAVTDHSASLIDDAMEQLKANPKLEAEIEERVKHLDMERGGVLG</sequence>
<name>A0A0F9IQV8_9ZZZZ</name>
<accession>A0A0F9IQV8</accession>
<protein>
    <submittedName>
        <fullName evidence="1">Uncharacterized protein</fullName>
    </submittedName>
</protein>
<gene>
    <name evidence="1" type="ORF">LCGC14_1549010</name>
</gene>
<reference evidence="1" key="1">
    <citation type="journal article" date="2015" name="Nature">
        <title>Complex archaea that bridge the gap between prokaryotes and eukaryotes.</title>
        <authorList>
            <person name="Spang A."/>
            <person name="Saw J.H."/>
            <person name="Jorgensen S.L."/>
            <person name="Zaremba-Niedzwiedzka K."/>
            <person name="Martijn J."/>
            <person name="Lind A.E."/>
            <person name="van Eijk R."/>
            <person name="Schleper C."/>
            <person name="Guy L."/>
            <person name="Ettema T.J."/>
        </authorList>
    </citation>
    <scope>NUCLEOTIDE SEQUENCE</scope>
</reference>
<evidence type="ECO:0000313" key="1">
    <source>
        <dbReference type="EMBL" id="KKM58617.1"/>
    </source>
</evidence>
<dbReference type="AlphaFoldDB" id="A0A0F9IQV8"/>